<protein>
    <recommendedName>
        <fullName evidence="3">Retrotransposon gag domain-containing protein</fullName>
    </recommendedName>
</protein>
<evidence type="ECO:0000313" key="1">
    <source>
        <dbReference type="EMBL" id="KGN44484.1"/>
    </source>
</evidence>
<reference evidence="1 2" key="3">
    <citation type="journal article" date="2010" name="BMC Genomics">
        <title>Transcriptome sequencing and comparative analysis of cucumber flowers with different sex types.</title>
        <authorList>
            <person name="Guo S."/>
            <person name="Zheng Y."/>
            <person name="Joung J.G."/>
            <person name="Liu S."/>
            <person name="Zhang Z."/>
            <person name="Crasta O.R."/>
            <person name="Sobral B.W."/>
            <person name="Xu Y."/>
            <person name="Huang S."/>
            <person name="Fei Z."/>
        </authorList>
    </citation>
    <scope>NUCLEOTIDE SEQUENCE [LARGE SCALE GENOMIC DNA]</scope>
    <source>
        <strain evidence="2">cv. 9930</strain>
    </source>
</reference>
<evidence type="ECO:0008006" key="3">
    <source>
        <dbReference type="Google" id="ProtNLM"/>
    </source>
</evidence>
<organism evidence="1 2">
    <name type="scientific">Cucumis sativus</name>
    <name type="common">Cucumber</name>
    <dbReference type="NCBI Taxonomy" id="3659"/>
    <lineage>
        <taxon>Eukaryota</taxon>
        <taxon>Viridiplantae</taxon>
        <taxon>Streptophyta</taxon>
        <taxon>Embryophyta</taxon>
        <taxon>Tracheophyta</taxon>
        <taxon>Spermatophyta</taxon>
        <taxon>Magnoliopsida</taxon>
        <taxon>eudicotyledons</taxon>
        <taxon>Gunneridae</taxon>
        <taxon>Pentapetalae</taxon>
        <taxon>rosids</taxon>
        <taxon>fabids</taxon>
        <taxon>Cucurbitales</taxon>
        <taxon>Cucurbitaceae</taxon>
        <taxon>Benincaseae</taxon>
        <taxon>Cucumis</taxon>
    </lineage>
</organism>
<accession>A0A0A0K6F9</accession>
<gene>
    <name evidence="1" type="ORF">Csa_7G307410</name>
</gene>
<reference evidence="1 2" key="1">
    <citation type="journal article" date="2009" name="Nat. Genet.">
        <title>The genome of the cucumber, Cucumis sativus L.</title>
        <authorList>
            <person name="Huang S."/>
            <person name="Li R."/>
            <person name="Zhang Z."/>
            <person name="Li L."/>
            <person name="Gu X."/>
            <person name="Fan W."/>
            <person name="Lucas W.J."/>
            <person name="Wang X."/>
            <person name="Xie B."/>
            <person name="Ni P."/>
            <person name="Ren Y."/>
            <person name="Zhu H."/>
            <person name="Li J."/>
            <person name="Lin K."/>
            <person name="Jin W."/>
            <person name="Fei Z."/>
            <person name="Li G."/>
            <person name="Staub J."/>
            <person name="Kilian A."/>
            <person name="van der Vossen E.A."/>
            <person name="Wu Y."/>
            <person name="Guo J."/>
            <person name="He J."/>
            <person name="Jia Z."/>
            <person name="Ren Y."/>
            <person name="Tian G."/>
            <person name="Lu Y."/>
            <person name="Ruan J."/>
            <person name="Qian W."/>
            <person name="Wang M."/>
            <person name="Huang Q."/>
            <person name="Li B."/>
            <person name="Xuan Z."/>
            <person name="Cao J."/>
            <person name="Asan"/>
            <person name="Wu Z."/>
            <person name="Zhang J."/>
            <person name="Cai Q."/>
            <person name="Bai Y."/>
            <person name="Zhao B."/>
            <person name="Han Y."/>
            <person name="Li Y."/>
            <person name="Li X."/>
            <person name="Wang S."/>
            <person name="Shi Q."/>
            <person name="Liu S."/>
            <person name="Cho W.K."/>
            <person name="Kim J.Y."/>
            <person name="Xu Y."/>
            <person name="Heller-Uszynska K."/>
            <person name="Miao H."/>
            <person name="Cheng Z."/>
            <person name="Zhang S."/>
            <person name="Wu J."/>
            <person name="Yang Y."/>
            <person name="Kang H."/>
            <person name="Li M."/>
            <person name="Liang H."/>
            <person name="Ren X."/>
            <person name="Shi Z."/>
            <person name="Wen M."/>
            <person name="Jian M."/>
            <person name="Yang H."/>
            <person name="Zhang G."/>
            <person name="Yang Z."/>
            <person name="Chen R."/>
            <person name="Liu S."/>
            <person name="Li J."/>
            <person name="Ma L."/>
            <person name="Liu H."/>
            <person name="Zhou Y."/>
            <person name="Zhao J."/>
            <person name="Fang X."/>
            <person name="Li G."/>
            <person name="Fang L."/>
            <person name="Li Y."/>
            <person name="Liu D."/>
            <person name="Zheng H."/>
            <person name="Zhang Y."/>
            <person name="Qin N."/>
            <person name="Li Z."/>
            <person name="Yang G."/>
            <person name="Yang S."/>
            <person name="Bolund L."/>
            <person name="Kristiansen K."/>
            <person name="Zheng H."/>
            <person name="Li S."/>
            <person name="Zhang X."/>
            <person name="Yang H."/>
            <person name="Wang J."/>
            <person name="Sun R."/>
            <person name="Zhang B."/>
            <person name="Jiang S."/>
            <person name="Wang J."/>
            <person name="Du Y."/>
            <person name="Li S."/>
        </authorList>
    </citation>
    <scope>NUCLEOTIDE SEQUENCE [LARGE SCALE GENOMIC DNA]</scope>
    <source>
        <strain evidence="2">cv. 9930</strain>
    </source>
</reference>
<dbReference type="AlphaFoldDB" id="A0A0A0K6F9"/>
<evidence type="ECO:0000313" key="2">
    <source>
        <dbReference type="Proteomes" id="UP000029981"/>
    </source>
</evidence>
<dbReference type="Proteomes" id="UP000029981">
    <property type="component" value="Chromosome 7"/>
</dbReference>
<dbReference type="Gramene" id="KGN44484">
    <property type="protein sequence ID" value="KGN44484"/>
    <property type="gene ID" value="Csa_7G307410"/>
</dbReference>
<reference evidence="1 2" key="4">
    <citation type="journal article" date="2011" name="BMC Genomics">
        <title>RNA-Seq improves annotation of protein-coding genes in the cucumber genome.</title>
        <authorList>
            <person name="Li Z."/>
            <person name="Zhang Z."/>
            <person name="Yan P."/>
            <person name="Huang S."/>
            <person name="Fei Z."/>
            <person name="Lin K."/>
        </authorList>
    </citation>
    <scope>NUCLEOTIDE SEQUENCE [LARGE SCALE GENOMIC DNA]</scope>
    <source>
        <strain evidence="2">cv. 9930</strain>
    </source>
</reference>
<name>A0A0A0K6F9_CUCSA</name>
<dbReference type="OMA" id="CHGIPEC"/>
<keyword evidence="2" id="KW-1185">Reference proteome</keyword>
<sequence length="164" mass="18601">MIFKQRDKENMHDTWSRFKRLVKACPCHGIPECVSMEVFYFGLSKDTHQLVNTLFVGGMLRSSYNQIKATLDSMSNNSQEWDDIGFGSRHRGRTKEGLDKSVVVVLQGQMIAMNNLLQSMTLSQVNAANNYIHAVKQVNKFIVWDVAILTSLAHAHSIVKLSRT</sequence>
<reference evidence="1 2" key="2">
    <citation type="journal article" date="2009" name="PLoS ONE">
        <title>An integrated genetic and cytogenetic map of the cucumber genome.</title>
        <authorList>
            <person name="Ren Y."/>
            <person name="Zhang Z."/>
            <person name="Liu J."/>
            <person name="Staub J.E."/>
            <person name="Han Y."/>
            <person name="Cheng Z."/>
            <person name="Li X."/>
            <person name="Lu J."/>
            <person name="Miao H."/>
            <person name="Kang H."/>
            <person name="Xie B."/>
            <person name="Gu X."/>
            <person name="Wang X."/>
            <person name="Du Y."/>
            <person name="Jin W."/>
            <person name="Huang S."/>
        </authorList>
    </citation>
    <scope>NUCLEOTIDE SEQUENCE [LARGE SCALE GENOMIC DNA]</scope>
    <source>
        <strain evidence="2">cv. 9930</strain>
    </source>
</reference>
<dbReference type="EMBL" id="CM002928">
    <property type="protein sequence ID" value="KGN44484.1"/>
    <property type="molecule type" value="Genomic_DNA"/>
</dbReference>
<proteinExistence type="predicted"/>